<dbReference type="InterPro" id="IPR040132">
    <property type="entry name" value="Tex1/THOC3"/>
</dbReference>
<dbReference type="InterPro" id="IPR036322">
    <property type="entry name" value="WD40_repeat_dom_sf"/>
</dbReference>
<comment type="similarity">
    <text evidence="3">Belongs to the THOC3 family.</text>
</comment>
<dbReference type="InterPro" id="IPR015943">
    <property type="entry name" value="WD40/YVTN_repeat-like_dom_sf"/>
</dbReference>
<dbReference type="PROSITE" id="PS50082">
    <property type="entry name" value="WD_REPEATS_2"/>
    <property type="match status" value="3"/>
</dbReference>
<dbReference type="InterPro" id="IPR001680">
    <property type="entry name" value="WD40_rpt"/>
</dbReference>
<evidence type="ECO:0000259" key="5">
    <source>
        <dbReference type="Pfam" id="PF12894"/>
    </source>
</evidence>
<dbReference type="SUPFAM" id="SSF50978">
    <property type="entry name" value="WD40 repeat-like"/>
    <property type="match status" value="1"/>
</dbReference>
<dbReference type="GO" id="GO:0000445">
    <property type="term" value="C:THO complex part of transcription export complex"/>
    <property type="evidence" value="ECO:0007669"/>
    <property type="project" value="TreeGrafter"/>
</dbReference>
<keyword evidence="2" id="KW-0677">Repeat</keyword>
<dbReference type="InterPro" id="IPR024977">
    <property type="entry name" value="Apc4-like_WD40_dom"/>
</dbReference>
<dbReference type="Pfam" id="PF12894">
    <property type="entry name" value="ANAPC4_WD40"/>
    <property type="match status" value="1"/>
</dbReference>
<dbReference type="SMART" id="SM00320">
    <property type="entry name" value="WD40"/>
    <property type="match status" value="5"/>
</dbReference>
<dbReference type="EMBL" id="MCFD01000015">
    <property type="protein sequence ID" value="ORX66594.1"/>
    <property type="molecule type" value="Genomic_DNA"/>
</dbReference>
<proteinExistence type="inferred from homology"/>
<feature type="repeat" description="WD" evidence="4">
    <location>
        <begin position="13"/>
        <end position="46"/>
    </location>
</feature>
<dbReference type="Pfam" id="PF00400">
    <property type="entry name" value="WD40"/>
    <property type="match status" value="1"/>
</dbReference>
<dbReference type="OrthoDB" id="340259at2759"/>
<evidence type="ECO:0000256" key="4">
    <source>
        <dbReference type="PROSITE-ProRule" id="PRU00221"/>
    </source>
</evidence>
<feature type="repeat" description="WD" evidence="4">
    <location>
        <begin position="185"/>
        <end position="226"/>
    </location>
</feature>
<evidence type="ECO:0000256" key="2">
    <source>
        <dbReference type="ARBA" id="ARBA00022737"/>
    </source>
</evidence>
<feature type="repeat" description="WD" evidence="4">
    <location>
        <begin position="227"/>
        <end position="268"/>
    </location>
</feature>
<organism evidence="6 7">
    <name type="scientific">Linderina pennispora</name>
    <dbReference type="NCBI Taxonomy" id="61395"/>
    <lineage>
        <taxon>Eukaryota</taxon>
        <taxon>Fungi</taxon>
        <taxon>Fungi incertae sedis</taxon>
        <taxon>Zoopagomycota</taxon>
        <taxon>Kickxellomycotina</taxon>
        <taxon>Kickxellomycetes</taxon>
        <taxon>Kickxellales</taxon>
        <taxon>Kickxellaceae</taxon>
        <taxon>Linderina</taxon>
    </lineage>
</organism>
<evidence type="ECO:0000256" key="1">
    <source>
        <dbReference type="ARBA" id="ARBA00022574"/>
    </source>
</evidence>
<name>A0A1Y1W0F4_9FUNG</name>
<dbReference type="PANTHER" id="PTHR22839:SF0">
    <property type="entry name" value="THO COMPLEX SUBUNIT 3"/>
    <property type="match status" value="1"/>
</dbReference>
<dbReference type="PROSITE" id="PS50294">
    <property type="entry name" value="WD_REPEATS_REGION"/>
    <property type="match status" value="1"/>
</dbReference>
<dbReference type="GeneID" id="63808596"/>
<protein>
    <submittedName>
        <fullName evidence="6">WD40 repeat-like protein</fullName>
    </submittedName>
</protein>
<dbReference type="PANTHER" id="PTHR22839">
    <property type="entry name" value="THO COMPLEX SUBUNIT 3 THO3"/>
    <property type="match status" value="1"/>
</dbReference>
<keyword evidence="7" id="KW-1185">Reference proteome</keyword>
<feature type="domain" description="Anaphase-promoting complex subunit 4-like WD40" evidence="5">
    <location>
        <begin position="199"/>
        <end position="281"/>
    </location>
</feature>
<dbReference type="RefSeq" id="XP_040740582.1">
    <property type="nucleotide sequence ID" value="XM_040891948.1"/>
</dbReference>
<keyword evidence="1 4" id="KW-0853">WD repeat</keyword>
<reference evidence="6 7" key="1">
    <citation type="submission" date="2016-07" db="EMBL/GenBank/DDBJ databases">
        <title>Pervasive Adenine N6-methylation of Active Genes in Fungi.</title>
        <authorList>
            <consortium name="DOE Joint Genome Institute"/>
            <person name="Mondo S.J."/>
            <person name="Dannebaum R.O."/>
            <person name="Kuo R.C."/>
            <person name="Labutti K."/>
            <person name="Haridas S."/>
            <person name="Kuo A."/>
            <person name="Salamov A."/>
            <person name="Ahrendt S.R."/>
            <person name="Lipzen A."/>
            <person name="Sullivan W."/>
            <person name="Andreopoulos W.B."/>
            <person name="Clum A."/>
            <person name="Lindquist E."/>
            <person name="Daum C."/>
            <person name="Ramamoorthy G.K."/>
            <person name="Gryganskyi A."/>
            <person name="Culley D."/>
            <person name="Magnuson J.K."/>
            <person name="James T.Y."/>
            <person name="O'Malley M.A."/>
            <person name="Stajich J.E."/>
            <person name="Spatafora J.W."/>
            <person name="Visel A."/>
            <person name="Grigoriev I.V."/>
        </authorList>
    </citation>
    <scope>NUCLEOTIDE SEQUENCE [LARGE SCALE GENOMIC DNA]</scope>
    <source>
        <strain evidence="6 7">ATCC 12442</strain>
    </source>
</reference>
<comment type="caution">
    <text evidence="6">The sequence shown here is derived from an EMBL/GenBank/DDBJ whole genome shotgun (WGS) entry which is preliminary data.</text>
</comment>
<evidence type="ECO:0000313" key="6">
    <source>
        <dbReference type="EMBL" id="ORX66594.1"/>
    </source>
</evidence>
<dbReference type="GO" id="GO:0006406">
    <property type="term" value="P:mRNA export from nucleus"/>
    <property type="evidence" value="ECO:0007669"/>
    <property type="project" value="InterPro"/>
</dbReference>
<gene>
    <name evidence="6" type="ORF">DL89DRAFT_65378</name>
</gene>
<dbReference type="Proteomes" id="UP000193922">
    <property type="component" value="Unassembled WGS sequence"/>
</dbReference>
<accession>A0A1Y1W0F4</accession>
<dbReference type="AlphaFoldDB" id="A0A1Y1W0F4"/>
<evidence type="ECO:0000313" key="7">
    <source>
        <dbReference type="Proteomes" id="UP000193922"/>
    </source>
</evidence>
<evidence type="ECO:0000256" key="3">
    <source>
        <dbReference type="ARBA" id="ARBA00046343"/>
    </source>
</evidence>
<dbReference type="STRING" id="61395.A0A1Y1W0F4"/>
<sequence>MSRTFDNHKESRLNGTRGTVIDMSWSSDGSQLTAAESKGHVRTWRLGRGGHKEGEEIRTLGSDIEHVAWCTEPGKQGILAAAKFEKTVHLWDSTSNSIASSIATSGANTALVWSPSGKYLAVLSRDARIEIFDAANLEAPVVTLETEETVHMVRWDTREELLLLATHHGAVEVYSWPNVEHVHTVAAHVASLNCLGVEPRGDILATGGADSSMQFWRTDDLSVYKAIEGYESPLRLIDFSMNSKFVASASDDADILIHDVYSGDKVKSIHINGLVTAMAWNPRNLIIAYAAEGAVGRSASSMVAMFGPVAK</sequence>
<dbReference type="Gene3D" id="2.130.10.10">
    <property type="entry name" value="YVTN repeat-like/Quinoprotein amine dehydrogenase"/>
    <property type="match status" value="2"/>
</dbReference>